<feature type="transmembrane region" description="Helical" evidence="7">
    <location>
        <begin position="216"/>
        <end position="237"/>
    </location>
</feature>
<evidence type="ECO:0000313" key="9">
    <source>
        <dbReference type="JaponicusDB" id="SJAG_02080"/>
    </source>
</evidence>
<dbReference type="Pfam" id="PF03006">
    <property type="entry name" value="HlyIII"/>
    <property type="match status" value="1"/>
</dbReference>
<comment type="subcellular location">
    <subcellularLocation>
        <location evidence="1">Membrane</location>
        <topology evidence="1">Multi-pass membrane protein</topology>
    </subcellularLocation>
</comment>
<feature type="transmembrane region" description="Helical" evidence="7">
    <location>
        <begin position="249"/>
        <end position="268"/>
    </location>
</feature>
<protein>
    <submittedName>
        <fullName evidence="8">Hemolysin-III family protein</fullName>
    </submittedName>
</protein>
<feature type="compositionally biased region" description="Polar residues" evidence="6">
    <location>
        <begin position="1"/>
        <end position="16"/>
    </location>
</feature>
<name>B6JZN8_SCHJY</name>
<evidence type="ECO:0000256" key="4">
    <source>
        <dbReference type="ARBA" id="ARBA00023136"/>
    </source>
</evidence>
<evidence type="ECO:0000256" key="3">
    <source>
        <dbReference type="ARBA" id="ARBA00022989"/>
    </source>
</evidence>
<evidence type="ECO:0000256" key="7">
    <source>
        <dbReference type="SAM" id="Phobius"/>
    </source>
</evidence>
<evidence type="ECO:0000256" key="6">
    <source>
        <dbReference type="SAM" id="MobiDB-lite"/>
    </source>
</evidence>
<dbReference type="RefSeq" id="XP_002173299.1">
    <property type="nucleotide sequence ID" value="XM_002173263.2"/>
</dbReference>
<evidence type="ECO:0000256" key="1">
    <source>
        <dbReference type="ARBA" id="ARBA00004141"/>
    </source>
</evidence>
<dbReference type="VEuPathDB" id="FungiDB:SJAG_02080"/>
<dbReference type="STRING" id="402676.B6JZN8"/>
<proteinExistence type="predicted"/>
<dbReference type="PANTHER" id="PTHR20855:SF97">
    <property type="entry name" value="ADIPOR-LIKE RECEPTOR IZH3-RELATED"/>
    <property type="match status" value="1"/>
</dbReference>
<keyword evidence="4 7" id="KW-0472">Membrane</keyword>
<dbReference type="EMBL" id="KE651168">
    <property type="protein sequence ID" value="EEB07006.1"/>
    <property type="molecule type" value="Genomic_DNA"/>
</dbReference>
<feature type="binding site" evidence="5">
    <location>
        <position position="269"/>
    </location>
    <ligand>
        <name>Zn(2+)</name>
        <dbReference type="ChEBI" id="CHEBI:29105"/>
    </ligand>
</feature>
<dbReference type="OrthoDB" id="5585746at2759"/>
<keyword evidence="3 7" id="KW-1133">Transmembrane helix</keyword>
<feature type="transmembrane region" description="Helical" evidence="7">
    <location>
        <begin position="416"/>
        <end position="432"/>
    </location>
</feature>
<feature type="transmembrane region" description="Helical" evidence="7">
    <location>
        <begin position="288"/>
        <end position="307"/>
    </location>
</feature>
<sequence>MSTTRTLSVPVNTATETRGKNDAKIRRNSYVVGRGRDDEVLEDFVMAELSSFLTRLGERLQEIRSNGASFQEGSMKTVIEFFVRVHEYVSSDTGVIGTKQVASMLQLVEEKYHDILDACDTFPKKAQAALTFMERRLADLERSSARSLQNVDSMLSDATEMFSCAIKMGTRRLLTIDEVPVDWQNNPYILRGYRFYQSKRRCVKSILSWHNETVNIWSHMLGMFVFAGICLFLHPNTQWWTDLPLSNRLIALVFLLAAVKCLACSTIWHTFASLANLKAMHRAACMDYLGISVLIAASIMSVEFYGFSCFPKMRNVFLFFTGSLGVIGIYTPWKDWFNDNKYRHVKIAFFVGLACSGFAPLLTMIHMRGFYYTMWILRYVMYSIACYCFGVTLYAFNFPERAFPGVFDNLGNSHQWWHFMIVCGVSFQYCALKHFERGENFVCNL</sequence>
<evidence type="ECO:0000313" key="10">
    <source>
        <dbReference type="Proteomes" id="UP000001744"/>
    </source>
</evidence>
<dbReference type="GO" id="GO:0006882">
    <property type="term" value="P:intracellular zinc ion homeostasis"/>
    <property type="evidence" value="ECO:0000318"/>
    <property type="project" value="GO_Central"/>
</dbReference>
<dbReference type="GO" id="GO:0016020">
    <property type="term" value="C:membrane"/>
    <property type="evidence" value="ECO:0007669"/>
    <property type="project" value="UniProtKB-SubCell"/>
</dbReference>
<evidence type="ECO:0000256" key="5">
    <source>
        <dbReference type="PIRSR" id="PIRSR604254-1"/>
    </source>
</evidence>
<dbReference type="InterPro" id="IPR004254">
    <property type="entry name" value="AdipoR/HlyIII-related"/>
</dbReference>
<feature type="transmembrane region" description="Helical" evidence="7">
    <location>
        <begin position="376"/>
        <end position="396"/>
    </location>
</feature>
<organism evidence="8 10">
    <name type="scientific">Schizosaccharomyces japonicus (strain yFS275 / FY16936)</name>
    <name type="common">Fission yeast</name>
    <dbReference type="NCBI Taxonomy" id="402676"/>
    <lineage>
        <taxon>Eukaryota</taxon>
        <taxon>Fungi</taxon>
        <taxon>Dikarya</taxon>
        <taxon>Ascomycota</taxon>
        <taxon>Taphrinomycotina</taxon>
        <taxon>Schizosaccharomycetes</taxon>
        <taxon>Schizosaccharomycetales</taxon>
        <taxon>Schizosaccharomycetaceae</taxon>
        <taxon>Schizosaccharomyces</taxon>
    </lineage>
</organism>
<dbReference type="PANTHER" id="PTHR20855">
    <property type="entry name" value="ADIPOR/PROGESTIN RECEPTOR-RELATED"/>
    <property type="match status" value="1"/>
</dbReference>
<dbReference type="GeneID" id="7047926"/>
<gene>
    <name evidence="9" type="primary">izh3</name>
    <name evidence="8" type="ORF">SJAG_02080</name>
</gene>
<feature type="transmembrane region" description="Helical" evidence="7">
    <location>
        <begin position="316"/>
        <end position="333"/>
    </location>
</feature>
<evidence type="ECO:0000256" key="2">
    <source>
        <dbReference type="ARBA" id="ARBA00022692"/>
    </source>
</evidence>
<reference evidence="8 10" key="1">
    <citation type="journal article" date="2011" name="Science">
        <title>Comparative functional genomics of the fission yeasts.</title>
        <authorList>
            <person name="Rhind N."/>
            <person name="Chen Z."/>
            <person name="Yassour M."/>
            <person name="Thompson D.A."/>
            <person name="Haas B.J."/>
            <person name="Habib N."/>
            <person name="Wapinski I."/>
            <person name="Roy S."/>
            <person name="Lin M.F."/>
            <person name="Heiman D.I."/>
            <person name="Young S.K."/>
            <person name="Furuya K."/>
            <person name="Guo Y."/>
            <person name="Pidoux A."/>
            <person name="Chen H.M."/>
            <person name="Robbertse B."/>
            <person name="Goldberg J.M."/>
            <person name="Aoki K."/>
            <person name="Bayne E.H."/>
            <person name="Berlin A.M."/>
            <person name="Desjardins C.A."/>
            <person name="Dobbs E."/>
            <person name="Dukaj L."/>
            <person name="Fan L."/>
            <person name="FitzGerald M.G."/>
            <person name="French C."/>
            <person name="Gujja S."/>
            <person name="Hansen K."/>
            <person name="Keifenheim D."/>
            <person name="Levin J.Z."/>
            <person name="Mosher R.A."/>
            <person name="Mueller C.A."/>
            <person name="Pfiffner J."/>
            <person name="Priest M."/>
            <person name="Russ C."/>
            <person name="Smialowska A."/>
            <person name="Swoboda P."/>
            <person name="Sykes S.M."/>
            <person name="Vaughn M."/>
            <person name="Vengrova S."/>
            <person name="Yoder R."/>
            <person name="Zeng Q."/>
            <person name="Allshire R."/>
            <person name="Baulcombe D."/>
            <person name="Birren B.W."/>
            <person name="Brown W."/>
            <person name="Ekwall K."/>
            <person name="Kellis M."/>
            <person name="Leatherwood J."/>
            <person name="Levin H."/>
            <person name="Margalit H."/>
            <person name="Martienssen R."/>
            <person name="Nieduszynski C.A."/>
            <person name="Spatafora J.W."/>
            <person name="Friedman N."/>
            <person name="Dalgaard J.Z."/>
            <person name="Baumann P."/>
            <person name="Niki H."/>
            <person name="Regev A."/>
            <person name="Nusbaum C."/>
        </authorList>
    </citation>
    <scope>NUCLEOTIDE SEQUENCE [LARGE SCALE GENOMIC DNA]</scope>
    <source>
        <strain evidence="10">yFS275 / FY16936</strain>
    </source>
</reference>
<keyword evidence="2 7" id="KW-0812">Transmembrane</keyword>
<feature type="region of interest" description="Disordered" evidence="6">
    <location>
        <begin position="1"/>
        <end position="20"/>
    </location>
</feature>
<keyword evidence="10" id="KW-1185">Reference proteome</keyword>
<dbReference type="JaponicusDB" id="SJAG_02080">
    <property type="gene designation" value="izh3"/>
</dbReference>
<accession>B6JZN8</accession>
<feature type="binding site" evidence="5">
    <location>
        <position position="418"/>
    </location>
    <ligand>
        <name>Zn(2+)</name>
        <dbReference type="ChEBI" id="CHEBI:29105"/>
    </ligand>
</feature>
<evidence type="ECO:0000313" key="8">
    <source>
        <dbReference type="EMBL" id="EEB07006.1"/>
    </source>
</evidence>
<dbReference type="AlphaFoldDB" id="B6JZN8"/>
<dbReference type="eggNOG" id="KOG0748">
    <property type="taxonomic scope" value="Eukaryota"/>
</dbReference>
<keyword evidence="5" id="KW-0862">Zinc</keyword>
<dbReference type="GO" id="GO:0046872">
    <property type="term" value="F:metal ion binding"/>
    <property type="evidence" value="ECO:0007669"/>
    <property type="project" value="UniProtKB-KW"/>
</dbReference>
<feature type="binding site" evidence="5">
    <location>
        <position position="414"/>
    </location>
    <ligand>
        <name>Zn(2+)</name>
        <dbReference type="ChEBI" id="CHEBI:29105"/>
    </ligand>
</feature>
<dbReference type="GO" id="GO:0038023">
    <property type="term" value="F:signaling receptor activity"/>
    <property type="evidence" value="ECO:0000318"/>
    <property type="project" value="GO_Central"/>
</dbReference>
<feature type="transmembrane region" description="Helical" evidence="7">
    <location>
        <begin position="345"/>
        <end position="364"/>
    </location>
</feature>
<dbReference type="OMA" id="SRWTYIL"/>
<dbReference type="Proteomes" id="UP000001744">
    <property type="component" value="Unassembled WGS sequence"/>
</dbReference>
<keyword evidence="5" id="KW-0479">Metal-binding</keyword>
<dbReference type="HOGENOM" id="CLU_029962_0_0_1"/>